<comment type="caution">
    <text evidence="1">The sequence shown here is derived from an EMBL/GenBank/DDBJ whole genome shotgun (WGS) entry which is preliminary data.</text>
</comment>
<protein>
    <submittedName>
        <fullName evidence="1">HET-domain-containing protein</fullName>
    </submittedName>
</protein>
<proteinExistence type="predicted"/>
<reference evidence="1 2" key="1">
    <citation type="journal article" date="2022" name="New Phytol.">
        <title>Ecological generalism drives hyperdiversity of secondary metabolite gene clusters in xylarialean endophytes.</title>
        <authorList>
            <person name="Franco M.E.E."/>
            <person name="Wisecaver J.H."/>
            <person name="Arnold A.E."/>
            <person name="Ju Y.M."/>
            <person name="Slot J.C."/>
            <person name="Ahrendt S."/>
            <person name="Moore L.P."/>
            <person name="Eastman K.E."/>
            <person name="Scott K."/>
            <person name="Konkel Z."/>
            <person name="Mondo S.J."/>
            <person name="Kuo A."/>
            <person name="Hayes R.D."/>
            <person name="Haridas S."/>
            <person name="Andreopoulos B."/>
            <person name="Riley R."/>
            <person name="LaButti K."/>
            <person name="Pangilinan J."/>
            <person name="Lipzen A."/>
            <person name="Amirebrahimi M."/>
            <person name="Yan J."/>
            <person name="Adam C."/>
            <person name="Keymanesh K."/>
            <person name="Ng V."/>
            <person name="Louie K."/>
            <person name="Northen T."/>
            <person name="Drula E."/>
            <person name="Henrissat B."/>
            <person name="Hsieh H.M."/>
            <person name="Youens-Clark K."/>
            <person name="Lutzoni F."/>
            <person name="Miadlikowska J."/>
            <person name="Eastwood D.C."/>
            <person name="Hamelin R.C."/>
            <person name="Grigoriev I.V."/>
            <person name="U'Ren J.M."/>
        </authorList>
    </citation>
    <scope>NUCLEOTIDE SEQUENCE [LARGE SCALE GENOMIC DNA]</scope>
    <source>
        <strain evidence="1 2">ER1909</strain>
    </source>
</reference>
<evidence type="ECO:0000313" key="1">
    <source>
        <dbReference type="EMBL" id="KAI6085215.1"/>
    </source>
</evidence>
<keyword evidence="2" id="KW-1185">Reference proteome</keyword>
<sequence>MLHLTIDVSSNTITFDEPWIALTMRLINVNSKLLEEFFGDDIPPYAILSHTWGRGEVSYQDWQDPQAASRKAGYSKIISACEKAKSHGLTWLWVDTNCIDKTSSAELTEAINSMFQWYAKSKICYAYLSDVVTCSDVPQEELMRKFRKSRWFTRGWTLQELLAPSKLKFYTADWSQFGRREQSLIAAEISSVTSINTAILTGDVSVKTASIARKMSWLSNRVTTRTEDMAYCMLGLFNINMPLLYGEGEKAFTRLQEEIIKISNDHTIFCWSWTSSVPNDWVSLLAPSPDTYRYSGNFVRNDMISEKSHHAFKGVSTYTMTNAGLSIQLPVIRTFSFSHYMLALHAAVDPVTRISSVEMPCIPVAGERRDGVLYLARTASPPQPVIFNHDSFVALAQEPLLIRARLDSMQIPPAAWKPLGKYRSLSTYGILPLCDSTVSRESESELYSRTVMIPRFERHNSMKIGCVILNLGYQKLNGTAKGQTVTRIFIAARVSKDLTEWFCQIFVQDHIPDETDDEKILRAMDSQVLKAKFEQTAHYNKYVGMSAVIGNEIDPFGSYRHVRVLHISKGKAQYKCQANMDSNWGHGVGTADEESDADSNVAIAQSKNGWTMDNVPTKGRFELKKFS</sequence>
<gene>
    <name evidence="1" type="ORF">F4821DRAFT_154660</name>
</gene>
<organism evidence="1 2">
    <name type="scientific">Hypoxylon rubiginosum</name>
    <dbReference type="NCBI Taxonomy" id="110542"/>
    <lineage>
        <taxon>Eukaryota</taxon>
        <taxon>Fungi</taxon>
        <taxon>Dikarya</taxon>
        <taxon>Ascomycota</taxon>
        <taxon>Pezizomycotina</taxon>
        <taxon>Sordariomycetes</taxon>
        <taxon>Xylariomycetidae</taxon>
        <taxon>Xylariales</taxon>
        <taxon>Hypoxylaceae</taxon>
        <taxon>Hypoxylon</taxon>
    </lineage>
</organism>
<accession>A0ACC0CXM9</accession>
<evidence type="ECO:0000313" key="2">
    <source>
        <dbReference type="Proteomes" id="UP001497680"/>
    </source>
</evidence>
<dbReference type="Proteomes" id="UP001497680">
    <property type="component" value="Unassembled WGS sequence"/>
</dbReference>
<dbReference type="EMBL" id="MU394328">
    <property type="protein sequence ID" value="KAI6085215.1"/>
    <property type="molecule type" value="Genomic_DNA"/>
</dbReference>
<name>A0ACC0CXM9_9PEZI</name>